<evidence type="ECO:0000313" key="2">
    <source>
        <dbReference type="Proteomes" id="UP001196097"/>
    </source>
</evidence>
<dbReference type="Proteomes" id="UP001196097">
    <property type="component" value="Chromosome"/>
</dbReference>
<sequence length="122" mass="14042">MATAHLTVSIQHYSSSGVRVKFLVCNIIIFFWSMKNSNLLIIKILQVYNYFLSIHLSILHRLDCRGGRWDITENEGDQLAQYERLRKVMRPDPGGNEQQQNGVWAAKLRKKLFEFSGPSAST</sequence>
<gene>
    <name evidence="1" type="ORF">HF292_010115</name>
</gene>
<accession>A0ACD5IHJ0</accession>
<dbReference type="EMBL" id="CP130946">
    <property type="protein sequence ID" value="XRP72159.1"/>
    <property type="molecule type" value="Genomic_DNA"/>
</dbReference>
<reference evidence="1 2" key="1">
    <citation type="journal article" date="2021" name="ISME J.">
        <title>Genomic evolution of the class Acidithiobacillia: deep-branching Proteobacteria living in extreme acidic conditions.</title>
        <authorList>
            <person name="Moya-Beltran A."/>
            <person name="Beard S."/>
            <person name="Rojas-Villalobos C."/>
            <person name="Issotta F."/>
            <person name="Gallardo Y."/>
            <person name="Ulloa R."/>
            <person name="Giaveno A."/>
            <person name="Degli Esposti M."/>
            <person name="Johnson D.B."/>
            <person name="Quatrini R."/>
        </authorList>
    </citation>
    <scope>NUCLEOTIDE SEQUENCE [LARGE SCALE GENOMIC DNA]</scope>
    <source>
        <strain evidence="1 2">CF3</strain>
    </source>
</reference>
<proteinExistence type="predicted"/>
<evidence type="ECO:0000313" key="1">
    <source>
        <dbReference type="EMBL" id="XRP72159.1"/>
    </source>
</evidence>
<organism evidence="1 2">
    <name type="scientific">Acidithiobacillus ferruginosus</name>
    <dbReference type="NCBI Taxonomy" id="3063951"/>
    <lineage>
        <taxon>Bacteria</taxon>
        <taxon>Pseudomonadati</taxon>
        <taxon>Pseudomonadota</taxon>
        <taxon>Acidithiobacillia</taxon>
        <taxon>Acidithiobacillales</taxon>
        <taxon>Acidithiobacillaceae</taxon>
        <taxon>Acidithiobacillus</taxon>
    </lineage>
</organism>
<keyword evidence="2" id="KW-1185">Reference proteome</keyword>
<protein>
    <submittedName>
        <fullName evidence="1">Uncharacterized protein</fullName>
    </submittedName>
</protein>
<name>A0ACD5IHJ0_9PROT</name>